<name>U1RHK2_9ACTO</name>
<organism evidence="1 2">
    <name type="scientific">Actinomyces johnsonii F0510</name>
    <dbReference type="NCBI Taxonomy" id="1227262"/>
    <lineage>
        <taxon>Bacteria</taxon>
        <taxon>Bacillati</taxon>
        <taxon>Actinomycetota</taxon>
        <taxon>Actinomycetes</taxon>
        <taxon>Actinomycetales</taxon>
        <taxon>Actinomycetaceae</taxon>
        <taxon>Actinomyces</taxon>
    </lineage>
</organism>
<dbReference type="Proteomes" id="UP000016498">
    <property type="component" value="Unassembled WGS sequence"/>
</dbReference>
<evidence type="ECO:0000313" key="1">
    <source>
        <dbReference type="EMBL" id="ERH17967.1"/>
    </source>
</evidence>
<dbReference type="AlphaFoldDB" id="U1RHK2"/>
<gene>
    <name evidence="1" type="ORF">HMPREF1549_02191</name>
</gene>
<dbReference type="HOGENOM" id="CLU_1870981_0_0_11"/>
<comment type="caution">
    <text evidence="1">The sequence shown here is derived from an EMBL/GenBank/DDBJ whole genome shotgun (WGS) entry which is preliminary data.</text>
</comment>
<dbReference type="EMBL" id="AWSD01000238">
    <property type="protein sequence ID" value="ERH17967.1"/>
    <property type="molecule type" value="Genomic_DNA"/>
</dbReference>
<reference evidence="1 2" key="1">
    <citation type="submission" date="2013-06" db="EMBL/GenBank/DDBJ databases">
        <authorList>
            <person name="Weinstock G."/>
            <person name="Sodergren E."/>
            <person name="Lobos E.A."/>
            <person name="Fulton L."/>
            <person name="Fulton R."/>
            <person name="Courtney L."/>
            <person name="Fronick C."/>
            <person name="O'Laughlin M."/>
            <person name="Godfrey J."/>
            <person name="Wilson R.M."/>
            <person name="Miner T."/>
            <person name="Farmer C."/>
            <person name="Delehaunty K."/>
            <person name="Cordes M."/>
            <person name="Minx P."/>
            <person name="Tomlinson C."/>
            <person name="Chen J."/>
            <person name="Wollam A."/>
            <person name="Pepin K.H."/>
            <person name="Bhonagiri V."/>
            <person name="Zhang X."/>
            <person name="Warren W."/>
            <person name="Mitreva M."/>
            <person name="Mardis E.R."/>
            <person name="Wilson R.K."/>
        </authorList>
    </citation>
    <scope>NUCLEOTIDE SEQUENCE [LARGE SCALE GENOMIC DNA]</scope>
    <source>
        <strain evidence="1 2">F0510</strain>
    </source>
</reference>
<accession>U1RHK2</accession>
<proteinExistence type="predicted"/>
<protein>
    <submittedName>
        <fullName evidence="1">Uncharacterized protein</fullName>
    </submittedName>
</protein>
<evidence type="ECO:0000313" key="2">
    <source>
        <dbReference type="Proteomes" id="UP000016498"/>
    </source>
</evidence>
<sequence length="136" mass="14190">MTPVDEATSYCFSFQLLADDGCWKSESLSSRPLVFSGVRPFVPELAEAEGSPEVVAEAVSVALAVAEADADADADAVALGVADGEAAAVVAGAEEEGDEEENGRLPQAVRDRAVMGRRAMAIRRAGDGFEELMTPE</sequence>